<reference evidence="3" key="1">
    <citation type="submission" date="2019-06" db="EMBL/GenBank/DDBJ databases">
        <authorList>
            <consortium name="Wellcome Sanger Institute Data Sharing"/>
        </authorList>
    </citation>
    <scope>NUCLEOTIDE SEQUENCE [LARGE SCALE GENOMIC DNA]</scope>
</reference>
<accession>A0A667WTY8</accession>
<dbReference type="SUPFAM" id="SSF58069">
    <property type="entry name" value="Virus ectodomain"/>
    <property type="match status" value="1"/>
</dbReference>
<protein>
    <recommendedName>
        <fullName evidence="5">Envelope protein</fullName>
    </recommendedName>
</protein>
<dbReference type="InterPro" id="IPR018154">
    <property type="entry name" value="TLV/ENV_coat_polyprotein"/>
</dbReference>
<keyword evidence="2" id="KW-0472">Membrane</keyword>
<reference evidence="3" key="2">
    <citation type="submission" date="2025-08" db="UniProtKB">
        <authorList>
            <consortium name="Ensembl"/>
        </authorList>
    </citation>
    <scope>IDENTIFICATION</scope>
</reference>
<evidence type="ECO:0000256" key="2">
    <source>
        <dbReference type="SAM" id="Phobius"/>
    </source>
</evidence>
<sequence>MGKPHQVKWWRLGVFILLSVVIVAPLLKWESSSRDGHTDRPYNRTRRAVQPQTDFCLKKYGGLELSYTLGTNVTFQFDLCKVIKCGRSPGAWRGYDVYLCGNNIVWTWTGPHWQPHPSYARDIGKTKKVTLVRGQLQAAQTDGSNPLLMSISNLWGDPHAVLGNNKSFFLVLGVDQSGKDSMGLIKVNLLPPPAPNKTHTTTSAPKTDPGQSEGVVKIDYSKLTRGDIVRLATGYGDKNMWLEWMAATAASMNMSNCIACSSARPTLYTTPAPLFPVSDPMGFHCMVALTMQADPPTCATLSAIFPPVKNSTVPPVFTPKANNYTCFSRNSTVDMGHIPDDWCKINVDVNNWQNASSMVWGRADLFWYCGDRTLHINLPPDWSGKCAMVRLGLPLFLLGQRQQDTPSPSRRRRDTFDIGHDSTTYMDAIGVPRGVPDEYKLVDQVAAGFENIPFISSIFPVTPNKNVDRINYIHYNVLRLANKTRDAVAGLSEQLAATSLMTVQNRMALDMLLAEKGGVCSMFNDQCCTFIPNNTAPDGSVTRALEGLRSLSEEMHEHSGIDNPLGGVLGQWFGKWKSLIVSVFLSLVGMMAVLALCGCCCIPCLRSLFERLIVAAIEKKSPPPYQMAQLEGETTDIVETVEKY</sequence>
<dbReference type="InParanoid" id="A0A667WTY8"/>
<name>A0A667WTY8_9TELE</name>
<dbReference type="GeneTree" id="ENSGT00530000064449"/>
<evidence type="ECO:0000313" key="4">
    <source>
        <dbReference type="Proteomes" id="UP000472263"/>
    </source>
</evidence>
<proteinExistence type="predicted"/>
<evidence type="ECO:0000313" key="3">
    <source>
        <dbReference type="Ensembl" id="ENSMMDP00005000441.1"/>
    </source>
</evidence>
<keyword evidence="4" id="KW-1185">Reference proteome</keyword>
<dbReference type="AlphaFoldDB" id="A0A667WTY8"/>
<evidence type="ECO:0008006" key="5">
    <source>
        <dbReference type="Google" id="ProtNLM"/>
    </source>
</evidence>
<keyword evidence="2" id="KW-1133">Transmembrane helix</keyword>
<evidence type="ECO:0000256" key="1">
    <source>
        <dbReference type="SAM" id="MobiDB-lite"/>
    </source>
</evidence>
<dbReference type="PANTHER" id="PTHR10424:SF80">
    <property type="entry name" value="ENVELOPE GLYCOPROTEIN"/>
    <property type="match status" value="1"/>
</dbReference>
<dbReference type="Ensembl" id="ENSMMDT00005000452.1">
    <property type="protein sequence ID" value="ENSMMDP00005000441.1"/>
    <property type="gene ID" value="ENSMMDG00005000293.1"/>
</dbReference>
<feature type="transmembrane region" description="Helical" evidence="2">
    <location>
        <begin position="579"/>
        <end position="605"/>
    </location>
</feature>
<dbReference type="Gene3D" id="1.10.287.210">
    <property type="match status" value="1"/>
</dbReference>
<organism evidence="3 4">
    <name type="scientific">Myripristis murdjan</name>
    <name type="common">pinecone soldierfish</name>
    <dbReference type="NCBI Taxonomy" id="586833"/>
    <lineage>
        <taxon>Eukaryota</taxon>
        <taxon>Metazoa</taxon>
        <taxon>Chordata</taxon>
        <taxon>Craniata</taxon>
        <taxon>Vertebrata</taxon>
        <taxon>Euteleostomi</taxon>
        <taxon>Actinopterygii</taxon>
        <taxon>Neopterygii</taxon>
        <taxon>Teleostei</taxon>
        <taxon>Neoteleostei</taxon>
        <taxon>Acanthomorphata</taxon>
        <taxon>Holocentriformes</taxon>
        <taxon>Holocentridae</taxon>
        <taxon>Myripristis</taxon>
    </lineage>
</organism>
<keyword evidence="2" id="KW-0812">Transmembrane</keyword>
<dbReference type="CDD" id="cd09951">
    <property type="entry name" value="HERV-Rb-like_HR1-HR2"/>
    <property type="match status" value="1"/>
</dbReference>
<dbReference type="Pfam" id="PF00429">
    <property type="entry name" value="TLV_coat"/>
    <property type="match status" value="1"/>
</dbReference>
<dbReference type="Proteomes" id="UP000472263">
    <property type="component" value="Chromosome 8"/>
</dbReference>
<reference evidence="3" key="3">
    <citation type="submission" date="2025-09" db="UniProtKB">
        <authorList>
            <consortium name="Ensembl"/>
        </authorList>
    </citation>
    <scope>IDENTIFICATION</scope>
</reference>
<dbReference type="PANTHER" id="PTHR10424">
    <property type="entry name" value="VIRAL ENVELOPE PROTEIN"/>
    <property type="match status" value="1"/>
</dbReference>
<feature type="transmembrane region" description="Helical" evidence="2">
    <location>
        <begin position="12"/>
        <end position="29"/>
    </location>
</feature>
<feature type="region of interest" description="Disordered" evidence="1">
    <location>
        <begin position="192"/>
        <end position="213"/>
    </location>
</feature>